<proteinExistence type="inferred from homology"/>
<dbReference type="Gene3D" id="1.25.20.10">
    <property type="entry name" value="Bacterial muramidases"/>
    <property type="match status" value="1"/>
</dbReference>
<evidence type="ECO:0000256" key="3">
    <source>
        <dbReference type="ARBA" id="ARBA00022729"/>
    </source>
</evidence>
<evidence type="ECO:0000256" key="2">
    <source>
        <dbReference type="ARBA" id="ARBA00009387"/>
    </source>
</evidence>
<comment type="similarity">
    <text evidence="1">Belongs to the transglycosylase Slt family.</text>
</comment>
<dbReference type="KEGG" id="sand:H3309_05650"/>
<dbReference type="PANTHER" id="PTHR37423:SF2">
    <property type="entry name" value="MEMBRANE-BOUND LYTIC MUREIN TRANSGLYCOSYLASE C"/>
    <property type="match status" value="1"/>
</dbReference>
<dbReference type="InterPro" id="IPR023346">
    <property type="entry name" value="Lysozyme-like_dom_sf"/>
</dbReference>
<reference evidence="7 8" key="1">
    <citation type="submission" date="2020-07" db="EMBL/GenBank/DDBJ databases">
        <title>Complete genome sequence for Sandaracinobacter sp. M6.</title>
        <authorList>
            <person name="Tang Y."/>
            <person name="Liu Q."/>
            <person name="Guo Z."/>
            <person name="Lei P."/>
            <person name="Huang B."/>
        </authorList>
    </citation>
    <scope>NUCLEOTIDE SEQUENCE [LARGE SCALE GENOMIC DNA]</scope>
    <source>
        <strain evidence="7 8">M6</strain>
    </source>
</reference>
<dbReference type="GO" id="GO:0042597">
    <property type="term" value="C:periplasmic space"/>
    <property type="evidence" value="ECO:0007669"/>
    <property type="project" value="InterPro"/>
</dbReference>
<dbReference type="Pfam" id="PF01464">
    <property type="entry name" value="SLT"/>
    <property type="match status" value="1"/>
</dbReference>
<feature type="domain" description="Transglycosylase SLT" evidence="6">
    <location>
        <begin position="545"/>
        <end position="636"/>
    </location>
</feature>
<evidence type="ECO:0000256" key="5">
    <source>
        <dbReference type="SAM" id="SignalP"/>
    </source>
</evidence>
<name>A0A7G5IKR1_9SPHN</name>
<dbReference type="GO" id="GO:0004553">
    <property type="term" value="F:hydrolase activity, hydrolyzing O-glycosyl compounds"/>
    <property type="evidence" value="ECO:0007669"/>
    <property type="project" value="InterPro"/>
</dbReference>
<protein>
    <submittedName>
        <fullName evidence="7">Lytic transglycosylase domain-containing protein</fullName>
    </submittedName>
</protein>
<dbReference type="AlphaFoldDB" id="A0A7G5IKR1"/>
<dbReference type="InterPro" id="IPR008258">
    <property type="entry name" value="Transglycosylase_SLT_dom_1"/>
</dbReference>
<feature type="chain" id="PRO_5028977269" evidence="5">
    <location>
        <begin position="30"/>
        <end position="700"/>
    </location>
</feature>
<evidence type="ECO:0000313" key="8">
    <source>
        <dbReference type="Proteomes" id="UP000515292"/>
    </source>
</evidence>
<dbReference type="RefSeq" id="WP_182297776.1">
    <property type="nucleotide sequence ID" value="NZ_CP059851.1"/>
</dbReference>
<dbReference type="EMBL" id="CP059851">
    <property type="protein sequence ID" value="QMW23953.1"/>
    <property type="molecule type" value="Genomic_DNA"/>
</dbReference>
<evidence type="ECO:0000256" key="4">
    <source>
        <dbReference type="SAM" id="MobiDB-lite"/>
    </source>
</evidence>
<sequence>MPTQPIRPIPPLRLLLAALTLAAASPAPAQDPSSWLMRAFVNAERGVPPDVPAPDALSGKLATWDRLRAPAPRGGPDIVVVTGRSGAVTAPAMVLVGNRMLPLIELATFAAANPAWPATATMRARAERAAADPQTPDDDARAVFTILPPQTAAGRARLALLTGDLETARAAWRAGSFDPQVESALLTRFGGILTRDDHIIRADRLLWLGATSAAARLLPLLPDEARALTQARIALRNNAPDAEARAASVPAAQLTDPGLLYDRAVWLVRQGQTASARALLANSRVRAGSVTVPELWLKQRLDLARPAMREGDARTAWRLLANHNSFALGRPLAERSLAERQAFTDVEWLAGWLALRRLNQPQDAIRHFSSFRAAVLTPVSQARGDYWLGRAAHAFGDPAMARAAFDRAASHPDFFYGQLASEFLGRAPALPQAAPPPVSPADRSAFNADELVRATRLLTFDRERQSLFLRALADSIETPAQARLATELAGSLSRPDLAVRVARASRASFGLPASGGTGVFGLTDPGFPRLDNAALPSDLWLISHAIARQESFFDRTAISSVGARGLMQLMPGTAADVARKLGLPYDPDRLFSDPGYNLTLGSSYYGQRLGNFDGSHLLAIAAYNAGAGNVRRWLATLGDPRGRPLPEVIDWVEMIPFSETRNYVQRVIENAAVYSMLEPRRPGATPRASQWLAAPTRGGE</sequence>
<keyword evidence="3 5" id="KW-0732">Signal</keyword>
<dbReference type="Gene3D" id="1.10.530.10">
    <property type="match status" value="1"/>
</dbReference>
<dbReference type="PANTHER" id="PTHR37423">
    <property type="entry name" value="SOLUBLE LYTIC MUREIN TRANSGLYCOSYLASE-RELATED"/>
    <property type="match status" value="1"/>
</dbReference>
<gene>
    <name evidence="7" type="ORF">H3309_05650</name>
</gene>
<accession>A0A7G5IKR1</accession>
<feature type="signal peptide" evidence="5">
    <location>
        <begin position="1"/>
        <end position="29"/>
    </location>
</feature>
<organism evidence="7 8">
    <name type="scientific">Sandaracinobacteroides saxicola</name>
    <dbReference type="NCBI Taxonomy" id="2759707"/>
    <lineage>
        <taxon>Bacteria</taxon>
        <taxon>Pseudomonadati</taxon>
        <taxon>Pseudomonadota</taxon>
        <taxon>Alphaproteobacteria</taxon>
        <taxon>Sphingomonadales</taxon>
        <taxon>Sphingosinicellaceae</taxon>
        <taxon>Sandaracinobacteroides</taxon>
    </lineage>
</organism>
<evidence type="ECO:0000313" key="7">
    <source>
        <dbReference type="EMBL" id="QMW23953.1"/>
    </source>
</evidence>
<dbReference type="SUPFAM" id="SSF53955">
    <property type="entry name" value="Lysozyme-like"/>
    <property type="match status" value="1"/>
</dbReference>
<feature type="region of interest" description="Disordered" evidence="4">
    <location>
        <begin position="681"/>
        <end position="700"/>
    </location>
</feature>
<dbReference type="SUPFAM" id="SSF48435">
    <property type="entry name" value="Bacterial muramidases"/>
    <property type="match status" value="1"/>
</dbReference>
<comment type="similarity">
    <text evidence="2">Belongs to the virb1 family.</text>
</comment>
<dbReference type="Proteomes" id="UP000515292">
    <property type="component" value="Chromosome"/>
</dbReference>
<dbReference type="InterPro" id="IPR008939">
    <property type="entry name" value="Lytic_TGlycosylase_superhlx_U"/>
</dbReference>
<keyword evidence="8" id="KW-1185">Reference proteome</keyword>
<evidence type="ECO:0000259" key="6">
    <source>
        <dbReference type="Pfam" id="PF01464"/>
    </source>
</evidence>
<evidence type="ECO:0000256" key="1">
    <source>
        <dbReference type="ARBA" id="ARBA00007734"/>
    </source>
</evidence>
<dbReference type="CDD" id="cd13401">
    <property type="entry name" value="Slt70-like"/>
    <property type="match status" value="1"/>
</dbReference>